<dbReference type="SUPFAM" id="SSF56300">
    <property type="entry name" value="Metallo-dependent phosphatases"/>
    <property type="match status" value="1"/>
</dbReference>
<evidence type="ECO:0000313" key="4">
    <source>
        <dbReference type="EMBL" id="KKU00388.1"/>
    </source>
</evidence>
<name>A0A837IL16_9BACT</name>
<dbReference type="AlphaFoldDB" id="A0A837IL16"/>
<dbReference type="PANTHER" id="PTHR10161">
    <property type="entry name" value="TARTRATE-RESISTANT ACID PHOSPHATASE TYPE 5"/>
    <property type="match status" value="1"/>
</dbReference>
<keyword evidence="1" id="KW-0732">Signal</keyword>
<comment type="caution">
    <text evidence="4">The sequence shown here is derived from an EMBL/GenBank/DDBJ whole genome shotgun (WGS) entry which is preliminary data.</text>
</comment>
<evidence type="ECO:0000256" key="1">
    <source>
        <dbReference type="ARBA" id="ARBA00022729"/>
    </source>
</evidence>
<dbReference type="PANTHER" id="PTHR10161:SF14">
    <property type="entry name" value="TARTRATE-RESISTANT ACID PHOSPHATASE TYPE 5"/>
    <property type="match status" value="1"/>
</dbReference>
<dbReference type="Gene3D" id="3.60.21.10">
    <property type="match status" value="1"/>
</dbReference>
<dbReference type="EMBL" id="LCKO01000005">
    <property type="protein sequence ID" value="KKU00388.1"/>
    <property type="molecule type" value="Genomic_DNA"/>
</dbReference>
<evidence type="ECO:0000256" key="2">
    <source>
        <dbReference type="ARBA" id="ARBA00022801"/>
    </source>
</evidence>
<gene>
    <name evidence="4" type="ORF">UX01_C0005G0065</name>
</gene>
<evidence type="ECO:0000259" key="3">
    <source>
        <dbReference type="Pfam" id="PF00149"/>
    </source>
</evidence>
<feature type="domain" description="Calcineurin-like phosphoesterase" evidence="3">
    <location>
        <begin position="10"/>
        <end position="197"/>
    </location>
</feature>
<dbReference type="Pfam" id="PF00149">
    <property type="entry name" value="Metallophos"/>
    <property type="match status" value="1"/>
</dbReference>
<reference evidence="4 5" key="1">
    <citation type="journal article" date="2015" name="Nature">
        <title>rRNA introns, odd ribosomes, and small enigmatic genomes across a large radiation of phyla.</title>
        <authorList>
            <person name="Brown C.T."/>
            <person name="Hug L.A."/>
            <person name="Thomas B.C."/>
            <person name="Sharon I."/>
            <person name="Castelle C.J."/>
            <person name="Singh A."/>
            <person name="Wilkins M.J."/>
            <person name="Williams K.H."/>
            <person name="Banfield J.F."/>
        </authorList>
    </citation>
    <scope>NUCLEOTIDE SEQUENCE [LARGE SCALE GENOMIC DNA]</scope>
</reference>
<keyword evidence="2" id="KW-0378">Hydrolase</keyword>
<dbReference type="Proteomes" id="UP000034078">
    <property type="component" value="Unassembled WGS sequence"/>
</dbReference>
<dbReference type="GO" id="GO:0016787">
    <property type="term" value="F:hydrolase activity"/>
    <property type="evidence" value="ECO:0007669"/>
    <property type="project" value="UniProtKB-KW"/>
</dbReference>
<dbReference type="InterPro" id="IPR029052">
    <property type="entry name" value="Metallo-depent_PP-like"/>
</dbReference>
<dbReference type="InterPro" id="IPR004843">
    <property type="entry name" value="Calcineurin-like_PHP"/>
</dbReference>
<dbReference type="InterPro" id="IPR051558">
    <property type="entry name" value="Metallophosphoesterase_PAP"/>
</dbReference>
<proteinExistence type="predicted"/>
<protein>
    <submittedName>
        <fullName evidence="4">Alkaline phosphatase</fullName>
    </submittedName>
</protein>
<sequence>MPPNAVMLGVIGDFGRPNLSAASVARLVNSWEVEAVITVGDNNYPVGGADTYWRNVILPYGKWIRQEKYFPALGNHDWGYPWDAGWEADEIPQFDFITYLEDYPPAQGRYYDVVFGDNLIHAFILDSDAREPDGRSTDSIQGRWFKKQIEGSTAEYNIVFMHEPPYSSCIFGSNQTLAWPFKEWGADVVIAGHCHNYERLEINGFPYIINGLGGANDISSFDQVRPDSLVRYLDSHGAILIEANSDRMEIYFITIFGQVIDNLTIFGISP</sequence>
<accession>A0A837IL16</accession>
<evidence type="ECO:0000313" key="5">
    <source>
        <dbReference type="Proteomes" id="UP000034078"/>
    </source>
</evidence>
<organism evidence="4 5">
    <name type="scientific">Candidatus Collierbacteria bacterium GW2011_GWB2_45_17</name>
    <dbReference type="NCBI Taxonomy" id="1618388"/>
    <lineage>
        <taxon>Bacteria</taxon>
        <taxon>Candidatus Collieribacteriota</taxon>
    </lineage>
</organism>